<dbReference type="InterPro" id="IPR051271">
    <property type="entry name" value="2C-system_Tx_regulators"/>
</dbReference>
<dbReference type="STRING" id="1121298.SAMN05444401_2048"/>
<dbReference type="PANTHER" id="PTHR45526:SF1">
    <property type="entry name" value="TRANSCRIPTIONAL REGULATORY PROTEIN DCUR-RELATED"/>
    <property type="match status" value="1"/>
</dbReference>
<keyword evidence="4 10" id="KW-0902">Two-component regulatory system</keyword>
<dbReference type="InterPro" id="IPR036390">
    <property type="entry name" value="WH_DNA-bd_sf"/>
</dbReference>
<evidence type="ECO:0000256" key="3">
    <source>
        <dbReference type="ARBA" id="ARBA00022553"/>
    </source>
</evidence>
<dbReference type="InterPro" id="IPR036388">
    <property type="entry name" value="WH-like_DNA-bd_sf"/>
</dbReference>
<dbReference type="OrthoDB" id="9759232at2"/>
<dbReference type="Proteomes" id="UP000184080">
    <property type="component" value="Unassembled WGS sequence"/>
</dbReference>
<feature type="modified residue" description="4-aspartylphosphate" evidence="11">
    <location>
        <position position="54"/>
    </location>
</feature>
<evidence type="ECO:0000256" key="10">
    <source>
        <dbReference type="PIRNR" id="PIRNR006171"/>
    </source>
</evidence>
<gene>
    <name evidence="13" type="ORF">SAMN05444401_2048</name>
</gene>
<dbReference type="AlphaFoldDB" id="A0A1M6FRK4"/>
<evidence type="ECO:0000256" key="9">
    <source>
        <dbReference type="ARBA" id="ARBA00024867"/>
    </source>
</evidence>
<dbReference type="InterPro" id="IPR024187">
    <property type="entry name" value="Sig_transdc_resp-reg_cit/mal"/>
</dbReference>
<evidence type="ECO:0000256" key="1">
    <source>
        <dbReference type="ARBA" id="ARBA00004496"/>
    </source>
</evidence>
<evidence type="ECO:0000256" key="2">
    <source>
        <dbReference type="ARBA" id="ARBA00022490"/>
    </source>
</evidence>
<dbReference type="PANTHER" id="PTHR45526">
    <property type="entry name" value="TRANSCRIPTIONAL REGULATORY PROTEIN DPIA"/>
    <property type="match status" value="1"/>
</dbReference>
<evidence type="ECO:0000313" key="13">
    <source>
        <dbReference type="EMBL" id="SHJ00348.1"/>
    </source>
</evidence>
<protein>
    <recommendedName>
        <fullName evidence="10">Transcriptional regulatory protein</fullName>
    </recommendedName>
</protein>
<proteinExistence type="predicted"/>
<dbReference type="SUPFAM" id="SSF46785">
    <property type="entry name" value="Winged helix' DNA-binding domain"/>
    <property type="match status" value="1"/>
</dbReference>
<dbReference type="GO" id="GO:0003677">
    <property type="term" value="F:DNA binding"/>
    <property type="evidence" value="ECO:0007669"/>
    <property type="project" value="UniProtKB-KW"/>
</dbReference>
<evidence type="ECO:0000313" key="14">
    <source>
        <dbReference type="Proteomes" id="UP000184080"/>
    </source>
</evidence>
<name>A0A1M6FRK4_9CLOT</name>
<dbReference type="RefSeq" id="WP_073006103.1">
    <property type="nucleotide sequence ID" value="NZ_FQZO01000002.1"/>
</dbReference>
<evidence type="ECO:0000259" key="12">
    <source>
        <dbReference type="PROSITE" id="PS50110"/>
    </source>
</evidence>
<keyword evidence="3 11" id="KW-0597">Phosphoprotein</keyword>
<comment type="function">
    <text evidence="9">May play the central regulatory role in sporulation. It may be an element of the effector pathway responsible for the activation of sporulation genes in response to nutritional stress. Spo0A may act in concert with spo0H (a sigma factor) to control the expression of some genes that are critical to the sporulation process.</text>
</comment>
<dbReference type="EMBL" id="FQZO01000002">
    <property type="protein sequence ID" value="SHJ00348.1"/>
    <property type="molecule type" value="Genomic_DNA"/>
</dbReference>
<dbReference type="PROSITE" id="PS50110">
    <property type="entry name" value="RESPONSE_REGULATORY"/>
    <property type="match status" value="1"/>
</dbReference>
<keyword evidence="2 10" id="KW-0963">Cytoplasm</keyword>
<keyword evidence="8 10" id="KW-0804">Transcription</keyword>
<dbReference type="GO" id="GO:0003700">
    <property type="term" value="F:DNA-binding transcription factor activity"/>
    <property type="evidence" value="ECO:0007669"/>
    <property type="project" value="InterPro"/>
</dbReference>
<dbReference type="InterPro" id="IPR011006">
    <property type="entry name" value="CheY-like_superfamily"/>
</dbReference>
<dbReference type="SUPFAM" id="SSF52172">
    <property type="entry name" value="CheY-like"/>
    <property type="match status" value="1"/>
</dbReference>
<sequence length="227" mass="26877">MISVIIVEDDNMVAEVNEMYVNSVDGFSVEKVFNNSWNAFNYLCSNKIDLVLLDVYMPGMDGMKFLDELRIKEIKTDVIMVTAAHDVEHIDEALRSGVVDYLIKPFEYERIKKSLLIYKKRYNLLREKKLFVQEDIDTLITQNHQELKRLKKGLHENTLEIIEDFMKNNVKDFTNSEELSENLKMSRVTIRRYLDYLEFTGRVIKEMEYGTVGRPGYLYRYNREVIN</sequence>
<organism evidence="13 14">
    <name type="scientific">Clostridium amylolyticum</name>
    <dbReference type="NCBI Taxonomy" id="1121298"/>
    <lineage>
        <taxon>Bacteria</taxon>
        <taxon>Bacillati</taxon>
        <taxon>Bacillota</taxon>
        <taxon>Clostridia</taxon>
        <taxon>Eubacteriales</taxon>
        <taxon>Clostridiaceae</taxon>
        <taxon>Clostridium</taxon>
    </lineage>
</organism>
<dbReference type="InterPro" id="IPR001789">
    <property type="entry name" value="Sig_transdc_resp-reg_receiver"/>
</dbReference>
<dbReference type="PIRSF" id="PIRSF006171">
    <property type="entry name" value="RR_citrat_malat"/>
    <property type="match status" value="1"/>
</dbReference>
<evidence type="ECO:0000256" key="11">
    <source>
        <dbReference type="PROSITE-ProRule" id="PRU00169"/>
    </source>
</evidence>
<keyword evidence="6 10" id="KW-0238">DNA-binding</keyword>
<evidence type="ECO:0000256" key="6">
    <source>
        <dbReference type="ARBA" id="ARBA00023125"/>
    </source>
</evidence>
<dbReference type="GO" id="GO:0000156">
    <property type="term" value="F:phosphorelay response regulator activity"/>
    <property type="evidence" value="ECO:0007669"/>
    <property type="project" value="TreeGrafter"/>
</dbReference>
<feature type="domain" description="Response regulatory" evidence="12">
    <location>
        <begin position="3"/>
        <end position="119"/>
    </location>
</feature>
<dbReference type="Gene3D" id="3.40.50.2300">
    <property type="match status" value="1"/>
</dbReference>
<evidence type="ECO:0000256" key="4">
    <source>
        <dbReference type="ARBA" id="ARBA00023012"/>
    </source>
</evidence>
<reference evidence="13 14" key="1">
    <citation type="submission" date="2016-11" db="EMBL/GenBank/DDBJ databases">
        <authorList>
            <person name="Jaros S."/>
            <person name="Januszkiewicz K."/>
            <person name="Wedrychowicz H."/>
        </authorList>
    </citation>
    <scope>NUCLEOTIDE SEQUENCE [LARGE SCALE GENOMIC DNA]</scope>
    <source>
        <strain evidence="13 14">DSM 21864</strain>
    </source>
</reference>
<keyword evidence="14" id="KW-1185">Reference proteome</keyword>
<keyword evidence="5 10" id="KW-0805">Transcription regulation</keyword>
<accession>A0A1M6FRK4</accession>
<evidence type="ECO:0000256" key="7">
    <source>
        <dbReference type="ARBA" id="ARBA00023159"/>
    </source>
</evidence>
<dbReference type="Gene3D" id="1.10.10.10">
    <property type="entry name" value="Winged helix-like DNA-binding domain superfamily/Winged helix DNA-binding domain"/>
    <property type="match status" value="1"/>
</dbReference>
<dbReference type="Pfam" id="PF00072">
    <property type="entry name" value="Response_reg"/>
    <property type="match status" value="1"/>
</dbReference>
<dbReference type="SMART" id="SM00448">
    <property type="entry name" value="REC"/>
    <property type="match status" value="1"/>
</dbReference>
<comment type="subcellular location">
    <subcellularLocation>
        <location evidence="1 10">Cytoplasm</location>
    </subcellularLocation>
</comment>
<evidence type="ECO:0000256" key="5">
    <source>
        <dbReference type="ARBA" id="ARBA00023015"/>
    </source>
</evidence>
<keyword evidence="7 10" id="KW-0010">Activator</keyword>
<evidence type="ECO:0000256" key="8">
    <source>
        <dbReference type="ARBA" id="ARBA00023163"/>
    </source>
</evidence>
<dbReference type="GO" id="GO:0005737">
    <property type="term" value="C:cytoplasm"/>
    <property type="evidence" value="ECO:0007669"/>
    <property type="project" value="UniProtKB-SubCell"/>
</dbReference>